<evidence type="ECO:0000313" key="8">
    <source>
        <dbReference type="Proteomes" id="UP001189624"/>
    </source>
</evidence>
<feature type="compositionally biased region" description="Basic and acidic residues" evidence="5">
    <location>
        <begin position="361"/>
        <end position="376"/>
    </location>
</feature>
<evidence type="ECO:0000259" key="6">
    <source>
        <dbReference type="Pfam" id="PF05182"/>
    </source>
</evidence>
<name>A0AA86VKE0_9FABA</name>
<keyword evidence="8" id="KW-1185">Reference proteome</keyword>
<dbReference type="Proteomes" id="UP001189624">
    <property type="component" value="Chromosome 6"/>
</dbReference>
<reference evidence="7" key="1">
    <citation type="submission" date="2023-10" db="EMBL/GenBank/DDBJ databases">
        <authorList>
            <person name="Domelevo Entfellner J.-B."/>
        </authorList>
    </citation>
    <scope>NUCLEOTIDE SEQUENCE</scope>
</reference>
<evidence type="ECO:0000256" key="2">
    <source>
        <dbReference type="ARBA" id="ARBA00007459"/>
    </source>
</evidence>
<comment type="subcellular location">
    <subcellularLocation>
        <location evidence="1">Nucleus</location>
    </subcellularLocation>
</comment>
<dbReference type="PANTHER" id="PTHR36884:SF4">
    <property type="entry name" value="FIP1[III]-LIKE PROTEIN"/>
    <property type="match status" value="1"/>
</dbReference>
<evidence type="ECO:0000256" key="1">
    <source>
        <dbReference type="ARBA" id="ARBA00004123"/>
    </source>
</evidence>
<feature type="region of interest" description="Disordered" evidence="5">
    <location>
        <begin position="298"/>
        <end position="393"/>
    </location>
</feature>
<feature type="region of interest" description="Disordered" evidence="5">
    <location>
        <begin position="25"/>
        <end position="66"/>
    </location>
</feature>
<keyword evidence="4" id="KW-0539">Nucleus</keyword>
<dbReference type="PANTHER" id="PTHR36884">
    <property type="entry name" value="FIP1[III]-LIKE PROTEIN"/>
    <property type="match status" value="1"/>
</dbReference>
<feature type="compositionally biased region" description="Basic and acidic residues" evidence="5">
    <location>
        <begin position="992"/>
        <end position="1009"/>
    </location>
</feature>
<feature type="region of interest" description="Disordered" evidence="5">
    <location>
        <begin position="413"/>
        <end position="437"/>
    </location>
</feature>
<dbReference type="GO" id="GO:0005634">
    <property type="term" value="C:nucleus"/>
    <property type="evidence" value="ECO:0007669"/>
    <property type="project" value="UniProtKB-SubCell"/>
</dbReference>
<evidence type="ECO:0000256" key="5">
    <source>
        <dbReference type="SAM" id="MobiDB-lite"/>
    </source>
</evidence>
<dbReference type="Gramene" id="rna-AYBTSS11_LOCUS19638">
    <property type="protein sequence ID" value="CAJ1963184.1"/>
    <property type="gene ID" value="gene-AYBTSS11_LOCUS19638"/>
</dbReference>
<feature type="compositionally biased region" description="Polar residues" evidence="5">
    <location>
        <begin position="319"/>
        <end position="329"/>
    </location>
</feature>
<feature type="compositionally biased region" description="Low complexity" evidence="5">
    <location>
        <begin position="50"/>
        <end position="60"/>
    </location>
</feature>
<proteinExistence type="inferred from homology"/>
<dbReference type="EMBL" id="OY731403">
    <property type="protein sequence ID" value="CAJ1963184.1"/>
    <property type="molecule type" value="Genomic_DNA"/>
</dbReference>
<dbReference type="InterPro" id="IPR044976">
    <property type="entry name" value="FIPS5/FIPS3-like"/>
</dbReference>
<feature type="compositionally biased region" description="Basic and acidic residues" evidence="5">
    <location>
        <begin position="341"/>
        <end position="351"/>
    </location>
</feature>
<dbReference type="Pfam" id="PF05182">
    <property type="entry name" value="Fip1"/>
    <property type="match status" value="1"/>
</dbReference>
<gene>
    <name evidence="7" type="ORF">AYBTSS11_LOCUS19638</name>
</gene>
<protein>
    <recommendedName>
        <fullName evidence="6">Pre-mRNA polyadenylation factor Fip1 domain-containing protein</fullName>
    </recommendedName>
</protein>
<dbReference type="InterPro" id="IPR007854">
    <property type="entry name" value="Fip1_dom"/>
</dbReference>
<comment type="similarity">
    <text evidence="2">Belongs to the FIP1 family.</text>
</comment>
<evidence type="ECO:0000256" key="3">
    <source>
        <dbReference type="ARBA" id="ARBA00022664"/>
    </source>
</evidence>
<feature type="region of interest" description="Disordered" evidence="5">
    <location>
        <begin position="976"/>
        <end position="1035"/>
    </location>
</feature>
<keyword evidence="3" id="KW-0507">mRNA processing</keyword>
<feature type="domain" description="Pre-mRNA polyadenylation factor Fip1" evidence="6">
    <location>
        <begin position="172"/>
        <end position="213"/>
    </location>
</feature>
<dbReference type="AlphaFoldDB" id="A0AA86VKE0"/>
<dbReference type="GO" id="GO:0006397">
    <property type="term" value="P:mRNA processing"/>
    <property type="evidence" value="ECO:0007669"/>
    <property type="project" value="UniProtKB-KW"/>
</dbReference>
<evidence type="ECO:0000313" key="7">
    <source>
        <dbReference type="EMBL" id="CAJ1963184.1"/>
    </source>
</evidence>
<sequence length="1100" mass="125393">MEEFQDDDDFGELYAVDVEVSNVIAKEQQEEEKLDVNSNIVNRDEDKNNDMMNDDYAAASDSDDDDGLKIVLNDEDSPVGVVDCERDGRYDDSEDSCSRLFGNKSGRSRGLAINAAMGMTSYISSLNKGRRNGDTCIQNLAVGSSRVCLAENPVAGQCGYGSVLPWYWGIFDVNIDTFMEKPWKVPGVDITDYFNFGFDESTWKLYCASLEQLWRTSLQTGISLDGSAKWNQEAMREQTDQVVLGSVLFPASDCGLPKGRAIQVEDSMVERQPSIDVRRPRNRDFNVIEIKVVESSDDYSRSGNSSVMDASLEGESMAGNKTSILNSSTERNEVLSEDQLEDVKKAEDSSVLKRIGPKSGADGDGHRDQLDQHSEDTAEVPEGEINAEGGGDIEPCSSYPCWLESELSLGDEEHSLTSYSDSDSGATENSVHVEKGTSLSPIKRKTLNCVTDMKESSPRYWKNSKNNSVNKKTLTIAYNLRTRGRSRKEWRHRSGGYEPVYNMHKHTENDNDLSSILKSSTRDLLPLGHRFVDYGRHKNQLQVFGSHRRRDVSYNRKTKQSYCYGNEKVFDEFVTRHCKYYHEGRESFRDNTNRYERKNGDVRNYFSELGPRFANSEDRNRDWHHLGCGSSADDLSPCSYRESGQFLPKHSSFPDKERDTQRKRMDERSHFINRNCIDDFDECEFVIKSYRMSTSAAEREIESSFNNFEQQFPDNDRDWRRSVRKERLWDNPPSTLNNLCSGTMEDNCQKYKRYHTSNLKYCRQSYTDSVKNYGYGARGVNGNFGGCARDKHARDSTGSYWSRDYTDTAEDDDFPIYPVEEFQFYRSPARFLSCNEDEIIYGHRETTLCAKVQSDDTPLQRQQLNMPKRDCGKYLKASSKIMYRSKGGQAVLRCRKSVDLINGEGKRMIGSMKSQVRSSRVLSNGNLENVNQGIAKKRRRAPVAFSQSNKNAIKFDAPKYESNLQIKKWVQSLQDQGQKESSDIEEGQIVTEKWESSTEDASVSRRDASEGPTVTDSVKKRMSQNEGSSDHCIGGYDSQRILDSLAKMEKRRERFKQPITMKKEAEESLKLNCDSSIVVTSEMKPHRPVRKRRWVGNSVN</sequence>
<feature type="compositionally biased region" description="Polar residues" evidence="5">
    <location>
        <begin position="416"/>
        <end position="430"/>
    </location>
</feature>
<organism evidence="7 8">
    <name type="scientific">Sphenostylis stenocarpa</name>
    <dbReference type="NCBI Taxonomy" id="92480"/>
    <lineage>
        <taxon>Eukaryota</taxon>
        <taxon>Viridiplantae</taxon>
        <taxon>Streptophyta</taxon>
        <taxon>Embryophyta</taxon>
        <taxon>Tracheophyta</taxon>
        <taxon>Spermatophyta</taxon>
        <taxon>Magnoliopsida</taxon>
        <taxon>eudicotyledons</taxon>
        <taxon>Gunneridae</taxon>
        <taxon>Pentapetalae</taxon>
        <taxon>rosids</taxon>
        <taxon>fabids</taxon>
        <taxon>Fabales</taxon>
        <taxon>Fabaceae</taxon>
        <taxon>Papilionoideae</taxon>
        <taxon>50 kb inversion clade</taxon>
        <taxon>NPAAA clade</taxon>
        <taxon>indigoferoid/millettioid clade</taxon>
        <taxon>Phaseoleae</taxon>
        <taxon>Sphenostylis</taxon>
    </lineage>
</organism>
<accession>A0AA86VKE0</accession>
<evidence type="ECO:0000256" key="4">
    <source>
        <dbReference type="ARBA" id="ARBA00023242"/>
    </source>
</evidence>